<evidence type="ECO:0000256" key="3">
    <source>
        <dbReference type="ARBA" id="ARBA00022448"/>
    </source>
</evidence>
<evidence type="ECO:0000256" key="6">
    <source>
        <dbReference type="ARBA" id="ARBA00022989"/>
    </source>
</evidence>
<evidence type="ECO:0000256" key="7">
    <source>
        <dbReference type="ARBA" id="ARBA00023136"/>
    </source>
</evidence>
<comment type="subcellular location">
    <subcellularLocation>
        <location evidence="1">Membrane</location>
        <topology evidence="1">Multi-pass membrane protein</topology>
    </subcellularLocation>
</comment>
<dbReference type="RefSeq" id="XP_042564825.1">
    <property type="nucleotide sequence ID" value="XM_042708891.1"/>
</dbReference>
<dbReference type="InterPro" id="IPR051883">
    <property type="entry name" value="AQP11/12_channel"/>
</dbReference>
<name>A0A8M1KQD0_CLUHA</name>
<dbReference type="GO" id="GO:0016020">
    <property type="term" value="C:membrane"/>
    <property type="evidence" value="ECO:0007669"/>
    <property type="project" value="UniProtKB-SubCell"/>
</dbReference>
<dbReference type="InterPro" id="IPR023265">
    <property type="entry name" value="Aquaporin_12"/>
</dbReference>
<dbReference type="GeneID" id="122133216"/>
<dbReference type="PRINTS" id="PR02025">
    <property type="entry name" value="AQUAPORIN12"/>
</dbReference>
<dbReference type="OrthoDB" id="1580043at2759"/>
<evidence type="ECO:0000256" key="1">
    <source>
        <dbReference type="ARBA" id="ARBA00004141"/>
    </source>
</evidence>
<evidence type="ECO:0000256" key="2">
    <source>
        <dbReference type="ARBA" id="ARBA00005900"/>
    </source>
</evidence>
<dbReference type="SUPFAM" id="SSF81338">
    <property type="entry name" value="Aquaporin-like"/>
    <property type="match status" value="1"/>
</dbReference>
<dbReference type="Gene3D" id="1.20.1080.10">
    <property type="entry name" value="Glycerol uptake facilitator protein"/>
    <property type="match status" value="1"/>
</dbReference>
<sequence length="280" mass="30631">MTDLNVMLAYFLSVLGVSAFLGLLLRRRGGRLAVLAELLAAFSLAACRLEVRSMEELGEWAGVGPDVTFTVLFLTLLAHAACWPVVSSNPSVNLLHFLLQEAPLRTTLLRLLLQLAGAHLAWLSAGHYWALELTDMHMIKSLMGSECSTVLRTSLLLGSATEAVCSLTFHLLLLALQRRSALLQVPLLALTLTLLSYAASTSSAGFANPSLAYAVTFNCPGFSFLQYAIVYWLGPLVGVVLAVFIYMGHIPRLFSKNLLYSQRSRFRTPKRKEEGAKKSS</sequence>
<dbReference type="Proteomes" id="UP000515152">
    <property type="component" value="Chromosome 10"/>
</dbReference>
<gene>
    <name evidence="10" type="primary">LOC122133216</name>
</gene>
<dbReference type="PIRSF" id="PIRSF017529">
    <property type="entry name" value="Aquaporin_11/12"/>
    <property type="match status" value="1"/>
</dbReference>
<dbReference type="AlphaFoldDB" id="A0A8M1KQD0"/>
<dbReference type="GO" id="GO:0015267">
    <property type="term" value="F:channel activity"/>
    <property type="evidence" value="ECO:0007669"/>
    <property type="project" value="TreeGrafter"/>
</dbReference>
<feature type="transmembrane region" description="Helical" evidence="8">
    <location>
        <begin position="227"/>
        <end position="247"/>
    </location>
</feature>
<keyword evidence="7 8" id="KW-0472">Membrane</keyword>
<evidence type="ECO:0000256" key="8">
    <source>
        <dbReference type="PIRNR" id="PIRNR017529"/>
    </source>
</evidence>
<proteinExistence type="inferred from homology"/>
<reference evidence="10" key="1">
    <citation type="submission" date="2025-08" db="UniProtKB">
        <authorList>
            <consortium name="RefSeq"/>
        </authorList>
    </citation>
    <scope>IDENTIFICATION</scope>
</reference>
<dbReference type="InterPro" id="IPR023271">
    <property type="entry name" value="Aquaporin-like"/>
</dbReference>
<accession>A0A8M1KQD0</accession>
<dbReference type="FunFam" id="1.20.1080.10:FF:000018">
    <property type="entry name" value="Aquaporin"/>
    <property type="match status" value="1"/>
</dbReference>
<dbReference type="InterPro" id="IPR016697">
    <property type="entry name" value="Aquaporin_11/12"/>
</dbReference>
<comment type="similarity">
    <text evidence="2">Belongs to the MIP/aquaporin (TC 1.A.8) family. AQP11/AQP12 subfamily.</text>
</comment>
<evidence type="ECO:0000256" key="4">
    <source>
        <dbReference type="ARBA" id="ARBA00022692"/>
    </source>
</evidence>
<keyword evidence="3" id="KW-0813">Transport</keyword>
<keyword evidence="4 8" id="KW-0812">Transmembrane</keyword>
<evidence type="ECO:0000256" key="5">
    <source>
        <dbReference type="ARBA" id="ARBA00022737"/>
    </source>
</evidence>
<organism evidence="9 10">
    <name type="scientific">Clupea harengus</name>
    <name type="common">Atlantic herring</name>
    <dbReference type="NCBI Taxonomy" id="7950"/>
    <lineage>
        <taxon>Eukaryota</taxon>
        <taxon>Metazoa</taxon>
        <taxon>Chordata</taxon>
        <taxon>Craniata</taxon>
        <taxon>Vertebrata</taxon>
        <taxon>Euteleostomi</taxon>
        <taxon>Actinopterygii</taxon>
        <taxon>Neopterygii</taxon>
        <taxon>Teleostei</taxon>
        <taxon>Clupei</taxon>
        <taxon>Clupeiformes</taxon>
        <taxon>Clupeoidei</taxon>
        <taxon>Clupeidae</taxon>
        <taxon>Clupea</taxon>
    </lineage>
</organism>
<feature type="transmembrane region" description="Helical" evidence="8">
    <location>
        <begin position="107"/>
        <end position="130"/>
    </location>
</feature>
<dbReference type="GO" id="GO:0005737">
    <property type="term" value="C:cytoplasm"/>
    <property type="evidence" value="ECO:0007669"/>
    <property type="project" value="TreeGrafter"/>
</dbReference>
<keyword evidence="5" id="KW-0677">Repeat</keyword>
<dbReference type="PANTHER" id="PTHR21191">
    <property type="entry name" value="AQUAPORIN"/>
    <property type="match status" value="1"/>
</dbReference>
<dbReference type="PANTHER" id="PTHR21191:SF8">
    <property type="entry name" value="AQUAPORIN-12A-RELATED"/>
    <property type="match status" value="1"/>
</dbReference>
<protein>
    <recommendedName>
        <fullName evidence="8">Aquaporin</fullName>
    </recommendedName>
</protein>
<feature type="transmembrane region" description="Helical" evidence="8">
    <location>
        <begin position="6"/>
        <end position="25"/>
    </location>
</feature>
<evidence type="ECO:0000313" key="10">
    <source>
        <dbReference type="RefSeq" id="XP_042564825.1"/>
    </source>
</evidence>
<feature type="transmembrane region" description="Helical" evidence="8">
    <location>
        <begin position="187"/>
        <end position="207"/>
    </location>
</feature>
<keyword evidence="6 8" id="KW-1133">Transmembrane helix</keyword>
<evidence type="ECO:0000313" key="9">
    <source>
        <dbReference type="Proteomes" id="UP000515152"/>
    </source>
</evidence>
<feature type="transmembrane region" description="Helical" evidence="8">
    <location>
        <begin position="150"/>
        <end position="175"/>
    </location>
</feature>
<dbReference type="KEGG" id="char:122133216"/>
<keyword evidence="9" id="KW-1185">Reference proteome</keyword>